<sequence>MTDKNRAIGVFDSGVGGLTAVKELIRLLPQEDIVYLGDTARVPYGTKSRETILRYAEQDFDFLRKFGVKMIISACGTVSSVLAGESDFGEGLYTGVIRPAAEAAVSTTKNGRIGIIGTSATIRSGSYKNMIRTMMPDAVVFEKACPMFVPLVENGYISTDCLPCVEIAKEYLLPLRAEGIDTLILGCTHYPIISDVISMVMGKGVSLISSGGEAGKYAYRMLQENGLLRDSGGRGKVTLYCTDSVELFRENAEHFLDGLDRVELKIQSCRLE</sequence>
<comment type="caution">
    <text evidence="8">The sequence shown here is derived from an EMBL/GenBank/DDBJ whole genome shotgun (WGS) entry which is preliminary data.</text>
</comment>
<feature type="active site" description="Proton donor/acceptor" evidence="7">
    <location>
        <position position="75"/>
    </location>
</feature>
<dbReference type="GO" id="GO:0008881">
    <property type="term" value="F:glutamate racemase activity"/>
    <property type="evidence" value="ECO:0007669"/>
    <property type="project" value="UniProtKB-UniRule"/>
</dbReference>
<feature type="active site" description="Proton donor/acceptor" evidence="7">
    <location>
        <position position="187"/>
    </location>
</feature>
<dbReference type="SUPFAM" id="SSF53681">
    <property type="entry name" value="Aspartate/glutamate racemase"/>
    <property type="match status" value="2"/>
</dbReference>
<dbReference type="AlphaFoldDB" id="A0A9D1GUG8"/>
<feature type="binding site" evidence="7">
    <location>
        <begin position="12"/>
        <end position="13"/>
    </location>
    <ligand>
        <name>substrate</name>
    </ligand>
</feature>
<dbReference type="FunFam" id="3.40.50.1860:FF:000001">
    <property type="entry name" value="Glutamate racemase"/>
    <property type="match status" value="1"/>
</dbReference>
<dbReference type="GO" id="GO:0071555">
    <property type="term" value="P:cell wall organization"/>
    <property type="evidence" value="ECO:0007669"/>
    <property type="project" value="UniProtKB-KW"/>
</dbReference>
<keyword evidence="4 7" id="KW-0573">Peptidoglycan synthesis</keyword>
<proteinExistence type="inferred from homology"/>
<gene>
    <name evidence="7" type="primary">murI</name>
    <name evidence="8" type="ORF">IAC39_04580</name>
</gene>
<dbReference type="PANTHER" id="PTHR21198">
    <property type="entry name" value="GLUTAMATE RACEMASE"/>
    <property type="match status" value="1"/>
</dbReference>
<keyword evidence="3 7" id="KW-0133">Cell shape</keyword>
<dbReference type="InterPro" id="IPR004391">
    <property type="entry name" value="Glu_race"/>
</dbReference>
<feature type="binding site" evidence="7">
    <location>
        <begin position="188"/>
        <end position="189"/>
    </location>
    <ligand>
        <name>substrate</name>
    </ligand>
</feature>
<dbReference type="PANTHER" id="PTHR21198:SF2">
    <property type="entry name" value="GLUTAMATE RACEMASE"/>
    <property type="match status" value="1"/>
</dbReference>
<comment type="function">
    <text evidence="7">Provides the (R)-glutamate required for cell wall biosynthesis.</text>
</comment>
<dbReference type="InterPro" id="IPR033134">
    <property type="entry name" value="Asp/Glu_racemase_AS_2"/>
</dbReference>
<dbReference type="Pfam" id="PF01177">
    <property type="entry name" value="Asp_Glu_race"/>
    <property type="match status" value="1"/>
</dbReference>
<evidence type="ECO:0000256" key="5">
    <source>
        <dbReference type="ARBA" id="ARBA00023235"/>
    </source>
</evidence>
<feature type="binding site" evidence="7">
    <location>
        <begin position="44"/>
        <end position="45"/>
    </location>
    <ligand>
        <name>substrate</name>
    </ligand>
</feature>
<evidence type="ECO:0000256" key="1">
    <source>
        <dbReference type="ARBA" id="ARBA00001602"/>
    </source>
</evidence>
<dbReference type="HAMAP" id="MF_00258">
    <property type="entry name" value="Glu_racemase"/>
    <property type="match status" value="1"/>
</dbReference>
<keyword evidence="5 7" id="KW-0413">Isomerase</keyword>
<evidence type="ECO:0000256" key="6">
    <source>
        <dbReference type="ARBA" id="ARBA00023316"/>
    </source>
</evidence>
<organism evidence="8 9">
    <name type="scientific">Candidatus Faeciplasma pullistercoris</name>
    <dbReference type="NCBI Taxonomy" id="2840800"/>
    <lineage>
        <taxon>Bacteria</taxon>
        <taxon>Bacillati</taxon>
        <taxon>Bacillota</taxon>
        <taxon>Clostridia</taxon>
        <taxon>Eubacteriales</taxon>
        <taxon>Oscillospiraceae</taxon>
        <taxon>Oscillospiraceae incertae sedis</taxon>
        <taxon>Candidatus Faeciplasma</taxon>
    </lineage>
</organism>
<protein>
    <recommendedName>
        <fullName evidence="2 7">Glutamate racemase</fullName>
        <ecNumber evidence="2 7">5.1.1.3</ecNumber>
    </recommendedName>
</protein>
<reference evidence="8" key="1">
    <citation type="submission" date="2020-10" db="EMBL/GenBank/DDBJ databases">
        <authorList>
            <person name="Gilroy R."/>
        </authorList>
    </citation>
    <scope>NUCLEOTIDE SEQUENCE</scope>
    <source>
        <strain evidence="8">CHK33-4379</strain>
    </source>
</reference>
<reference evidence="8" key="2">
    <citation type="journal article" date="2021" name="PeerJ">
        <title>Extensive microbial diversity within the chicken gut microbiome revealed by metagenomics and culture.</title>
        <authorList>
            <person name="Gilroy R."/>
            <person name="Ravi A."/>
            <person name="Getino M."/>
            <person name="Pursley I."/>
            <person name="Horton D.L."/>
            <person name="Alikhan N.F."/>
            <person name="Baker D."/>
            <person name="Gharbi K."/>
            <person name="Hall N."/>
            <person name="Watson M."/>
            <person name="Adriaenssens E.M."/>
            <person name="Foster-Nyarko E."/>
            <person name="Jarju S."/>
            <person name="Secka A."/>
            <person name="Antonio M."/>
            <person name="Oren A."/>
            <person name="Chaudhuri R.R."/>
            <person name="La Ragione R."/>
            <person name="Hildebrand F."/>
            <person name="Pallen M.J."/>
        </authorList>
    </citation>
    <scope>NUCLEOTIDE SEQUENCE</scope>
    <source>
        <strain evidence="8">CHK33-4379</strain>
    </source>
</reference>
<dbReference type="NCBIfam" id="TIGR00067">
    <property type="entry name" value="glut_race"/>
    <property type="match status" value="1"/>
</dbReference>
<dbReference type="PROSITE" id="PS00924">
    <property type="entry name" value="ASP_GLU_RACEMASE_2"/>
    <property type="match status" value="1"/>
</dbReference>
<dbReference type="EC" id="5.1.1.3" evidence="2 7"/>
<evidence type="ECO:0000256" key="3">
    <source>
        <dbReference type="ARBA" id="ARBA00022960"/>
    </source>
</evidence>
<comment type="pathway">
    <text evidence="7">Cell wall biogenesis; peptidoglycan biosynthesis.</text>
</comment>
<comment type="similarity">
    <text evidence="7">Belongs to the aspartate/glutamate racemases family.</text>
</comment>
<evidence type="ECO:0000256" key="7">
    <source>
        <dbReference type="HAMAP-Rule" id="MF_00258"/>
    </source>
</evidence>
<accession>A0A9D1GUG8</accession>
<evidence type="ECO:0000256" key="2">
    <source>
        <dbReference type="ARBA" id="ARBA00013090"/>
    </source>
</evidence>
<evidence type="ECO:0000313" key="9">
    <source>
        <dbReference type="Proteomes" id="UP000824136"/>
    </source>
</evidence>
<dbReference type="GO" id="GO:0008360">
    <property type="term" value="P:regulation of cell shape"/>
    <property type="evidence" value="ECO:0007669"/>
    <property type="project" value="UniProtKB-KW"/>
</dbReference>
<dbReference type="InterPro" id="IPR001920">
    <property type="entry name" value="Asp/Glu_race"/>
</dbReference>
<dbReference type="InterPro" id="IPR015942">
    <property type="entry name" value="Asp/Glu/hydantoin_racemase"/>
</dbReference>
<keyword evidence="6 7" id="KW-0961">Cell wall biogenesis/degradation</keyword>
<comment type="catalytic activity">
    <reaction evidence="1 7">
        <text>L-glutamate = D-glutamate</text>
        <dbReference type="Rhea" id="RHEA:12813"/>
        <dbReference type="ChEBI" id="CHEBI:29985"/>
        <dbReference type="ChEBI" id="CHEBI:29986"/>
        <dbReference type="EC" id="5.1.1.3"/>
    </reaction>
</comment>
<dbReference type="GO" id="GO:0009252">
    <property type="term" value="P:peptidoglycan biosynthetic process"/>
    <property type="evidence" value="ECO:0007669"/>
    <property type="project" value="UniProtKB-UniRule"/>
</dbReference>
<comment type="caution">
    <text evidence="7">Lacks conserved residue(s) required for the propagation of feature annotation.</text>
</comment>
<name>A0A9D1GUG8_9FIRM</name>
<dbReference type="Proteomes" id="UP000824136">
    <property type="component" value="Unassembled WGS sequence"/>
</dbReference>
<evidence type="ECO:0000313" key="8">
    <source>
        <dbReference type="EMBL" id="HIT58968.1"/>
    </source>
</evidence>
<dbReference type="Gene3D" id="3.40.50.1860">
    <property type="match status" value="2"/>
</dbReference>
<dbReference type="EMBL" id="DVLL01000017">
    <property type="protein sequence ID" value="HIT58968.1"/>
    <property type="molecule type" value="Genomic_DNA"/>
</dbReference>
<evidence type="ECO:0000256" key="4">
    <source>
        <dbReference type="ARBA" id="ARBA00022984"/>
    </source>
</evidence>